<protein>
    <recommendedName>
        <fullName evidence="1">RNA-binding protein RO60 vWA domain-containing protein</fullName>
    </recommendedName>
</protein>
<accession>A0AAF3EP61</accession>
<dbReference type="PANTHER" id="PTHR14202:SF0">
    <property type="entry name" value="RNA-BINDING PROTEIN RO60"/>
    <property type="match status" value="1"/>
</dbReference>
<feature type="domain" description="RNA-binding protein RO60 vWA" evidence="1">
    <location>
        <begin position="27"/>
        <end position="118"/>
    </location>
</feature>
<dbReference type="AlphaFoldDB" id="A0AAF3EP61"/>
<dbReference type="Proteomes" id="UP000887575">
    <property type="component" value="Unassembled WGS sequence"/>
</dbReference>
<dbReference type="Pfam" id="PF25045">
    <property type="entry name" value="vWA_Ro60"/>
    <property type="match status" value="1"/>
</dbReference>
<dbReference type="SUPFAM" id="SSF53300">
    <property type="entry name" value="vWA-like"/>
    <property type="match status" value="1"/>
</dbReference>
<dbReference type="InterPro" id="IPR040322">
    <property type="entry name" value="TROVE2"/>
</dbReference>
<evidence type="ECO:0000313" key="2">
    <source>
        <dbReference type="Proteomes" id="UP000887575"/>
    </source>
</evidence>
<name>A0AAF3EP61_9BILA</name>
<keyword evidence="2" id="KW-1185">Reference proteome</keyword>
<proteinExistence type="predicted"/>
<sequence>MQQICQNFGAVEGCGQITCDMCNHYPKIDCNELIMWATRNSKKFDCFCVFTASSRLDFDRGAAALNEYRKNYVPEARLMVVAMAPHGDDLRVEDPNDVGVLHVNGFNSDLPEIMTSFIKGYI</sequence>
<dbReference type="PANTHER" id="PTHR14202">
    <property type="entry name" value="60 KDA RIBONUCLEOPROTEIN SSA/RO"/>
    <property type="match status" value="1"/>
</dbReference>
<dbReference type="InterPro" id="IPR056800">
    <property type="entry name" value="vWA_Ro60"/>
</dbReference>
<organism evidence="2 3">
    <name type="scientific">Mesorhabditis belari</name>
    <dbReference type="NCBI Taxonomy" id="2138241"/>
    <lineage>
        <taxon>Eukaryota</taxon>
        <taxon>Metazoa</taxon>
        <taxon>Ecdysozoa</taxon>
        <taxon>Nematoda</taxon>
        <taxon>Chromadorea</taxon>
        <taxon>Rhabditida</taxon>
        <taxon>Rhabditina</taxon>
        <taxon>Rhabditomorpha</taxon>
        <taxon>Rhabditoidea</taxon>
        <taxon>Rhabditidae</taxon>
        <taxon>Mesorhabditinae</taxon>
        <taxon>Mesorhabditis</taxon>
    </lineage>
</organism>
<evidence type="ECO:0000313" key="3">
    <source>
        <dbReference type="WBParaSite" id="MBELARI_LOCUS15856"/>
    </source>
</evidence>
<dbReference type="InterPro" id="IPR036465">
    <property type="entry name" value="vWFA_dom_sf"/>
</dbReference>
<dbReference type="GO" id="GO:0003723">
    <property type="term" value="F:RNA binding"/>
    <property type="evidence" value="ECO:0007669"/>
    <property type="project" value="InterPro"/>
</dbReference>
<dbReference type="WBParaSite" id="MBELARI_LOCUS15856">
    <property type="protein sequence ID" value="MBELARI_LOCUS15856"/>
    <property type="gene ID" value="MBELARI_LOCUS15856"/>
</dbReference>
<dbReference type="Gene3D" id="3.40.50.410">
    <property type="entry name" value="von Willebrand factor, type A domain"/>
    <property type="match status" value="1"/>
</dbReference>
<reference evidence="3" key="1">
    <citation type="submission" date="2024-02" db="UniProtKB">
        <authorList>
            <consortium name="WormBaseParasite"/>
        </authorList>
    </citation>
    <scope>IDENTIFICATION</scope>
</reference>
<dbReference type="GO" id="GO:1990904">
    <property type="term" value="C:ribonucleoprotein complex"/>
    <property type="evidence" value="ECO:0007669"/>
    <property type="project" value="TreeGrafter"/>
</dbReference>
<evidence type="ECO:0000259" key="1">
    <source>
        <dbReference type="Pfam" id="PF25045"/>
    </source>
</evidence>